<comment type="caution">
    <text evidence="2">The sequence shown here is derived from an EMBL/GenBank/DDBJ whole genome shotgun (WGS) entry which is preliminary data.</text>
</comment>
<dbReference type="EMBL" id="NHYD01001701">
    <property type="protein sequence ID" value="PPQ90107.1"/>
    <property type="molecule type" value="Genomic_DNA"/>
</dbReference>
<feature type="compositionally biased region" description="Low complexity" evidence="1">
    <location>
        <begin position="85"/>
        <end position="101"/>
    </location>
</feature>
<keyword evidence="3" id="KW-1185">Reference proteome</keyword>
<feature type="compositionally biased region" description="Polar residues" evidence="1">
    <location>
        <begin position="75"/>
        <end position="84"/>
    </location>
</feature>
<evidence type="ECO:0000313" key="2">
    <source>
        <dbReference type="EMBL" id="PPQ90107.1"/>
    </source>
</evidence>
<dbReference type="OrthoDB" id="3061143at2759"/>
<protein>
    <submittedName>
        <fullName evidence="2">Uncharacterized protein</fullName>
    </submittedName>
</protein>
<name>A0A409XH67_PSICY</name>
<gene>
    <name evidence="2" type="ORF">CVT25_012271</name>
</gene>
<organism evidence="2 3">
    <name type="scientific">Psilocybe cyanescens</name>
    <dbReference type="NCBI Taxonomy" id="93625"/>
    <lineage>
        <taxon>Eukaryota</taxon>
        <taxon>Fungi</taxon>
        <taxon>Dikarya</taxon>
        <taxon>Basidiomycota</taxon>
        <taxon>Agaricomycotina</taxon>
        <taxon>Agaricomycetes</taxon>
        <taxon>Agaricomycetidae</taxon>
        <taxon>Agaricales</taxon>
        <taxon>Agaricineae</taxon>
        <taxon>Strophariaceae</taxon>
        <taxon>Psilocybe</taxon>
    </lineage>
</organism>
<dbReference type="AlphaFoldDB" id="A0A409XH67"/>
<accession>A0A409XH67</accession>
<proteinExistence type="predicted"/>
<sequence length="305" mass="33754">MIDDDGDGSDICPVCDGKCTCHPQATAVHKQHQDTQNIVDIKFEADVSRFADTATSATNSSSKSLLRTGLLQHRNGSGSALDNTSSSLDYSPSVSSSSSSSYAPRAQHKRPQNGPVFRKLASTPASDEPRFAPVPHHQFDPSLDTRNEVALPPGARKMTELVGHDPLLPILYELDQHPLVNHPCAHIILGVADWSWEAMAARFCHSANTKVPRNKEDGIQQGIFYAKPTENIFYLERNKYGSGQFEDDILKSWALSREDRNQDDLDKCHKLQEDILGPTSLMSPHKPVKDENGNYIGGIQFERHN</sequence>
<evidence type="ECO:0000313" key="3">
    <source>
        <dbReference type="Proteomes" id="UP000283269"/>
    </source>
</evidence>
<feature type="region of interest" description="Disordered" evidence="1">
    <location>
        <begin position="75"/>
        <end position="145"/>
    </location>
</feature>
<dbReference type="Proteomes" id="UP000283269">
    <property type="component" value="Unassembled WGS sequence"/>
</dbReference>
<dbReference type="InParanoid" id="A0A409XH67"/>
<evidence type="ECO:0000256" key="1">
    <source>
        <dbReference type="SAM" id="MobiDB-lite"/>
    </source>
</evidence>
<reference evidence="2 3" key="1">
    <citation type="journal article" date="2018" name="Evol. Lett.">
        <title>Horizontal gene cluster transfer increased hallucinogenic mushroom diversity.</title>
        <authorList>
            <person name="Reynolds H.T."/>
            <person name="Vijayakumar V."/>
            <person name="Gluck-Thaler E."/>
            <person name="Korotkin H.B."/>
            <person name="Matheny P.B."/>
            <person name="Slot J.C."/>
        </authorList>
    </citation>
    <scope>NUCLEOTIDE SEQUENCE [LARGE SCALE GENOMIC DNA]</scope>
    <source>
        <strain evidence="2 3">2631</strain>
    </source>
</reference>